<protein>
    <submittedName>
        <fullName evidence="1">Uncharacterized protein</fullName>
    </submittedName>
</protein>
<accession>G0VQY7</accession>
<keyword evidence="2" id="KW-1185">Reference proteome</keyword>
<sequence length="84" mass="10066">MRNKHPKGWMDTPHHIEFLKKDEDDEQRDKRRCLFFTQNKCSYSSYTWETSLEGGDLCRPDFTRKVTVSKHVIRSAKKKRSGYV</sequence>
<dbReference type="KEGG" id="med:MELS_1618"/>
<dbReference type="EMBL" id="HE576794">
    <property type="protein sequence ID" value="CCC73837.1"/>
    <property type="molecule type" value="Genomic_DNA"/>
</dbReference>
<evidence type="ECO:0000313" key="2">
    <source>
        <dbReference type="Proteomes" id="UP000010111"/>
    </source>
</evidence>
<dbReference type="STRING" id="1064535.MELS_1618"/>
<name>G0VQY7_MEGEL</name>
<proteinExistence type="predicted"/>
<dbReference type="HOGENOM" id="CLU_2523641_0_0_9"/>
<organism evidence="1 2">
    <name type="scientific">Megasphaera elsdenii DSM 20460</name>
    <dbReference type="NCBI Taxonomy" id="1064535"/>
    <lineage>
        <taxon>Bacteria</taxon>
        <taxon>Bacillati</taxon>
        <taxon>Bacillota</taxon>
        <taxon>Negativicutes</taxon>
        <taxon>Veillonellales</taxon>
        <taxon>Veillonellaceae</taxon>
        <taxon>Megasphaera</taxon>
    </lineage>
</organism>
<dbReference type="Proteomes" id="UP000010111">
    <property type="component" value="Chromosome"/>
</dbReference>
<evidence type="ECO:0000313" key="1">
    <source>
        <dbReference type="EMBL" id="CCC73837.1"/>
    </source>
</evidence>
<reference evidence="1 2" key="1">
    <citation type="journal article" date="2011" name="J. Bacteriol.">
        <title>Genome Sequence of the Ruminal Bacterium Megasphaera elsdenii.</title>
        <authorList>
            <person name="Marx H."/>
            <person name="Graf A.B."/>
            <person name="Tatto N."/>
            <person name="Thallinger G.G."/>
            <person name="Mattanovich D."/>
            <person name="Sauer M."/>
        </authorList>
    </citation>
    <scope>NUCLEOTIDE SEQUENCE [LARGE SCALE GENOMIC DNA]</scope>
    <source>
        <strain evidence="1 2">DSM 20460</strain>
    </source>
</reference>
<dbReference type="AlphaFoldDB" id="G0VQY7"/>
<gene>
    <name evidence="1" type="ORF">MELS_1618</name>
</gene>